<feature type="domain" description="Broad-specificity ulvan lyase C-terminal" evidence="2">
    <location>
        <begin position="404"/>
        <end position="639"/>
    </location>
</feature>
<dbReference type="SUPFAM" id="SSF48230">
    <property type="entry name" value="Chondroitin AC/alginate lyase"/>
    <property type="match status" value="1"/>
</dbReference>
<evidence type="ECO:0000313" key="3">
    <source>
        <dbReference type="EMBL" id="TDT47398.1"/>
    </source>
</evidence>
<dbReference type="OrthoDB" id="2339489at2"/>
<dbReference type="Gene3D" id="1.50.10.100">
    <property type="entry name" value="Chondroitin AC/alginate lyase"/>
    <property type="match status" value="1"/>
</dbReference>
<name>A0A4R7KAC4_9FLAO</name>
<evidence type="ECO:0000313" key="4">
    <source>
        <dbReference type="Proteomes" id="UP000294749"/>
    </source>
</evidence>
<dbReference type="AlphaFoldDB" id="A0A4R7KAC4"/>
<proteinExistence type="predicted"/>
<dbReference type="InterPro" id="IPR058907">
    <property type="entry name" value="P29_N"/>
</dbReference>
<evidence type="ECO:0008006" key="5">
    <source>
        <dbReference type="Google" id="ProtNLM"/>
    </source>
</evidence>
<protein>
    <recommendedName>
        <fullName evidence="5">Heparinase II/III-like protein</fullName>
    </recommendedName>
</protein>
<dbReference type="PROSITE" id="PS51257">
    <property type="entry name" value="PROKAR_LIPOPROTEIN"/>
    <property type="match status" value="1"/>
</dbReference>
<dbReference type="Pfam" id="PF25840">
    <property type="entry name" value="Ulvan_lyase_N"/>
    <property type="match status" value="1"/>
</dbReference>
<reference evidence="3 4" key="1">
    <citation type="submission" date="2019-03" db="EMBL/GenBank/DDBJ databases">
        <title>Genomic Encyclopedia of Archaeal and Bacterial Type Strains, Phase II (KMG-II): from individual species to whole genera.</title>
        <authorList>
            <person name="Goeker M."/>
        </authorList>
    </citation>
    <scope>NUCLEOTIDE SEQUENCE [LARGE SCALE GENOMIC DNA]</scope>
    <source>
        <strain evidence="3 4">DSM 25233</strain>
    </source>
</reference>
<feature type="domain" description="Broad-specificity ulvan lyase N-terminal" evidence="1">
    <location>
        <begin position="49"/>
        <end position="398"/>
    </location>
</feature>
<dbReference type="InterPro" id="IPR058908">
    <property type="entry name" value="P29_C"/>
</dbReference>
<dbReference type="Pfam" id="PF25841">
    <property type="entry name" value="Ulvan_lyase_C"/>
    <property type="match status" value="1"/>
</dbReference>
<dbReference type="EMBL" id="SOAY01000010">
    <property type="protein sequence ID" value="TDT47398.1"/>
    <property type="molecule type" value="Genomic_DNA"/>
</dbReference>
<keyword evidence="4" id="KW-1185">Reference proteome</keyword>
<accession>A0A4R7KAC4</accession>
<evidence type="ECO:0000259" key="1">
    <source>
        <dbReference type="Pfam" id="PF25840"/>
    </source>
</evidence>
<sequence length="640" mass="71815">MKRKEFIELSAFASLGLTVPLSSILSSCKDKIVLEPHSKEFRTLTYNLLRDWCDGLIQTQVMDSKDPAKQGMFICPACNKVHGRMMDAVYPLLAMAKYTGDKKYLESGIAVMEWAKNVTLPSGAWSNDLNPKSWNGITVFGAISLAETLHYHGDLLDINRRKQWTDRLEKAADFVYEKFPSIDATNVNYGATTIYALNLIGKMLNKPAYISRSKELANEIKPYFTNPNHFLYGEIKPSAHKLSAKKLPGIDLGYNVEESLNNIVLYAVHENDQELLELLDKSLSTHLEFMLPDGGWDNGWGTRMFKWTYWGSRTCDGSQPALVLMADRNPALATAAVKYTELLKKCTNNGLLHGGIHYVSHGIKPCIHHTFAHSKPLAHLLDNWDELPKIDTSTPLPRSIANGIKHYKEIDTSLFARGHWRGTVTAYDAIYKDGHYRQATGGAMSLLYHNKVGLLLAASMAEYKLVESLNQQPNPGEDFPFTPRVETRFDGKWYSNIFDRTAIISSEDTNGKINIDAECKLTDYNNEVVEETASDFNLTYQASETEIQIIAKTNQKILTETAFVLPIISPNNEAINQVSTNEITVQKPEGLVKITSSVPLKIKETSRERIFNMVPGAEAIPIMAYFEVNSNELKISIQVS</sequence>
<dbReference type="Proteomes" id="UP000294749">
    <property type="component" value="Unassembled WGS sequence"/>
</dbReference>
<dbReference type="RefSeq" id="WP_133686781.1">
    <property type="nucleotide sequence ID" value="NZ_SOAY01000010.1"/>
</dbReference>
<evidence type="ECO:0000259" key="2">
    <source>
        <dbReference type="Pfam" id="PF25841"/>
    </source>
</evidence>
<gene>
    <name evidence="3" type="ORF">CLV90_1473</name>
</gene>
<comment type="caution">
    <text evidence="3">The sequence shown here is derived from an EMBL/GenBank/DDBJ whole genome shotgun (WGS) entry which is preliminary data.</text>
</comment>
<organism evidence="3 4">
    <name type="scientific">Maribacter spongiicola</name>
    <dbReference type="NCBI Taxonomy" id="1206753"/>
    <lineage>
        <taxon>Bacteria</taxon>
        <taxon>Pseudomonadati</taxon>
        <taxon>Bacteroidota</taxon>
        <taxon>Flavobacteriia</taxon>
        <taxon>Flavobacteriales</taxon>
        <taxon>Flavobacteriaceae</taxon>
        <taxon>Maribacter</taxon>
    </lineage>
</organism>
<dbReference type="InterPro" id="IPR008929">
    <property type="entry name" value="Chondroitin_lyas"/>
</dbReference>